<reference evidence="3 4" key="1">
    <citation type="submission" date="2017-03" db="EMBL/GenBank/DDBJ databases">
        <title>Genomes of endolithic fungi from Antarctica.</title>
        <authorList>
            <person name="Coleine C."/>
            <person name="Masonjones S."/>
            <person name="Stajich J.E."/>
        </authorList>
    </citation>
    <scope>NUCLEOTIDE SEQUENCE [LARGE SCALE GENOMIC DNA]</scope>
    <source>
        <strain evidence="3 4">CCFEE 5311</strain>
    </source>
</reference>
<evidence type="ECO:0000313" key="4">
    <source>
        <dbReference type="Proteomes" id="UP000310066"/>
    </source>
</evidence>
<protein>
    <submittedName>
        <fullName evidence="3">Uncharacterized protein</fullName>
    </submittedName>
</protein>
<dbReference type="Proteomes" id="UP001168146">
    <property type="component" value="Unassembled WGS sequence"/>
</dbReference>
<evidence type="ECO:0000313" key="5">
    <source>
        <dbReference type="Proteomes" id="UP001175353"/>
    </source>
</evidence>
<sequence length="263" mass="28743">MASVPVYKLTSFKLHSDEMTSVYQDPMYVEDSPPVDPSVDVDSERSPQLNKVICRCRCGCACASSRDGNDMNCDGGGQRMDTARYMCCTTDSTESDDGVSEEDPKDYKIEVGDFGFISVKAIHLALARQSRCTCHGSVLSESEVFTFSNRSPLDGSGFLSDDSLIVEAGSNSEHSTTMSTSSLGFTAYNTSPGDMVEFMGGQFEFLLPHPVPQDFFMRSPLLLGHEPQSCSNIQLGSECHHYFPEGFSIGDSASSGHTEYDIW</sequence>
<dbReference type="OrthoDB" id="3868964at2759"/>
<dbReference type="Proteomes" id="UP001175353">
    <property type="component" value="Unassembled WGS sequence"/>
</dbReference>
<dbReference type="AlphaFoldDB" id="A0A4U0UPY5"/>
<accession>A0A4U0UPY5</accession>
<proteinExistence type="predicted"/>
<dbReference type="EMBL" id="JAUJLE010000012">
    <property type="protein sequence ID" value="KAK1010188.1"/>
    <property type="molecule type" value="Genomic_DNA"/>
</dbReference>
<organism evidence="3 4">
    <name type="scientific">Friedmanniomyces endolithicus</name>
    <dbReference type="NCBI Taxonomy" id="329885"/>
    <lineage>
        <taxon>Eukaryota</taxon>
        <taxon>Fungi</taxon>
        <taxon>Dikarya</taxon>
        <taxon>Ascomycota</taxon>
        <taxon>Pezizomycotina</taxon>
        <taxon>Dothideomycetes</taxon>
        <taxon>Dothideomycetidae</taxon>
        <taxon>Mycosphaerellales</taxon>
        <taxon>Teratosphaeriaceae</taxon>
        <taxon>Friedmanniomyces</taxon>
    </lineage>
</organism>
<dbReference type="EMBL" id="NAJP01000052">
    <property type="protein sequence ID" value="TKA37342.1"/>
    <property type="molecule type" value="Genomic_DNA"/>
</dbReference>
<evidence type="ECO:0000313" key="1">
    <source>
        <dbReference type="EMBL" id="KAK0322809.1"/>
    </source>
</evidence>
<reference evidence="1" key="2">
    <citation type="submission" date="2021-12" db="EMBL/GenBank/DDBJ databases">
        <title>Black yeast isolated from Biological Soil Crust.</title>
        <authorList>
            <person name="Kurbessoian T."/>
        </authorList>
    </citation>
    <scope>NUCLEOTIDE SEQUENCE</scope>
    <source>
        <strain evidence="1">CCFEE 5208</strain>
    </source>
</reference>
<name>A0A4U0UPY5_9PEZI</name>
<reference evidence="2" key="3">
    <citation type="submission" date="2023-06" db="EMBL/GenBank/DDBJ databases">
        <title>Black Yeasts Isolated from many extreme environments.</title>
        <authorList>
            <person name="Coleine C."/>
            <person name="Stajich J.E."/>
            <person name="Selbmann L."/>
        </authorList>
    </citation>
    <scope>NUCLEOTIDE SEQUENCE</scope>
    <source>
        <strain evidence="2">CCFEE 5200</strain>
    </source>
</reference>
<dbReference type="Proteomes" id="UP000310066">
    <property type="component" value="Unassembled WGS sequence"/>
</dbReference>
<gene>
    <name evidence="3" type="ORF">B0A54_10927</name>
    <name evidence="1" type="ORF">LTR82_006266</name>
    <name evidence="2" type="ORF">LTR91_002584</name>
</gene>
<evidence type="ECO:0000313" key="2">
    <source>
        <dbReference type="EMBL" id="KAK1010188.1"/>
    </source>
</evidence>
<keyword evidence="5" id="KW-1185">Reference proteome</keyword>
<dbReference type="EMBL" id="JASUXU010000015">
    <property type="protein sequence ID" value="KAK0322809.1"/>
    <property type="molecule type" value="Genomic_DNA"/>
</dbReference>
<comment type="caution">
    <text evidence="3">The sequence shown here is derived from an EMBL/GenBank/DDBJ whole genome shotgun (WGS) entry which is preliminary data.</text>
</comment>
<evidence type="ECO:0000313" key="3">
    <source>
        <dbReference type="EMBL" id="TKA37342.1"/>
    </source>
</evidence>